<dbReference type="PANTHER" id="PTHR13847:SF287">
    <property type="entry name" value="FAD-DEPENDENT OXIDOREDUCTASE DOMAIN-CONTAINING PROTEIN 1"/>
    <property type="match status" value="1"/>
</dbReference>
<accession>A0A382JA54</accession>
<proteinExistence type="predicted"/>
<sequence>MNENIERTVHLEWKEPNASYDVIIIGGGGHGLATAYYLATRHGITNVAVVERKYIGAGNSGRNTTIIRANYGIPEAVRFYQRSVELYAGLENETNRKITHKQKGLLTIAHSEAGIRTERARTEVNKAFGAETVYIEPDEIKKIC</sequence>
<organism evidence="3">
    <name type="scientific">marine metagenome</name>
    <dbReference type="NCBI Taxonomy" id="408172"/>
    <lineage>
        <taxon>unclassified sequences</taxon>
        <taxon>metagenomes</taxon>
        <taxon>ecological metagenomes</taxon>
    </lineage>
</organism>
<gene>
    <name evidence="3" type="ORF">METZ01_LOCUS260535</name>
</gene>
<protein>
    <recommendedName>
        <fullName evidence="2">FAD dependent oxidoreductase domain-containing protein</fullName>
    </recommendedName>
</protein>
<dbReference type="InterPro" id="IPR006076">
    <property type="entry name" value="FAD-dep_OxRdtase"/>
</dbReference>
<dbReference type="GO" id="GO:0016491">
    <property type="term" value="F:oxidoreductase activity"/>
    <property type="evidence" value="ECO:0007669"/>
    <property type="project" value="UniProtKB-KW"/>
</dbReference>
<feature type="non-terminal residue" evidence="3">
    <location>
        <position position="144"/>
    </location>
</feature>
<reference evidence="3" key="1">
    <citation type="submission" date="2018-05" db="EMBL/GenBank/DDBJ databases">
        <authorList>
            <person name="Lanie J.A."/>
            <person name="Ng W.-L."/>
            <person name="Kazmierczak K.M."/>
            <person name="Andrzejewski T.M."/>
            <person name="Davidsen T.M."/>
            <person name="Wayne K.J."/>
            <person name="Tettelin H."/>
            <person name="Glass J.I."/>
            <person name="Rusch D."/>
            <person name="Podicherti R."/>
            <person name="Tsui H.-C.T."/>
            <person name="Winkler M.E."/>
        </authorList>
    </citation>
    <scope>NUCLEOTIDE SEQUENCE</scope>
</reference>
<dbReference type="PANTHER" id="PTHR13847">
    <property type="entry name" value="SARCOSINE DEHYDROGENASE-RELATED"/>
    <property type="match status" value="1"/>
</dbReference>
<keyword evidence="1" id="KW-0560">Oxidoreductase</keyword>
<dbReference type="Gene3D" id="3.50.50.60">
    <property type="entry name" value="FAD/NAD(P)-binding domain"/>
    <property type="match status" value="1"/>
</dbReference>
<evidence type="ECO:0000256" key="1">
    <source>
        <dbReference type="ARBA" id="ARBA00023002"/>
    </source>
</evidence>
<dbReference type="AlphaFoldDB" id="A0A382JA54"/>
<name>A0A382JA54_9ZZZZ</name>
<evidence type="ECO:0000313" key="3">
    <source>
        <dbReference type="EMBL" id="SVC07681.1"/>
    </source>
</evidence>
<feature type="domain" description="FAD dependent oxidoreductase" evidence="2">
    <location>
        <begin position="21"/>
        <end position="143"/>
    </location>
</feature>
<dbReference type="GO" id="GO:0005737">
    <property type="term" value="C:cytoplasm"/>
    <property type="evidence" value="ECO:0007669"/>
    <property type="project" value="TreeGrafter"/>
</dbReference>
<evidence type="ECO:0000259" key="2">
    <source>
        <dbReference type="Pfam" id="PF01266"/>
    </source>
</evidence>
<dbReference type="InterPro" id="IPR036188">
    <property type="entry name" value="FAD/NAD-bd_sf"/>
</dbReference>
<dbReference type="Gene3D" id="3.30.9.10">
    <property type="entry name" value="D-Amino Acid Oxidase, subunit A, domain 2"/>
    <property type="match status" value="1"/>
</dbReference>
<dbReference type="SUPFAM" id="SSF51905">
    <property type="entry name" value="FAD/NAD(P)-binding domain"/>
    <property type="match status" value="1"/>
</dbReference>
<dbReference type="EMBL" id="UINC01072212">
    <property type="protein sequence ID" value="SVC07681.1"/>
    <property type="molecule type" value="Genomic_DNA"/>
</dbReference>
<dbReference type="Pfam" id="PF01266">
    <property type="entry name" value="DAO"/>
    <property type="match status" value="1"/>
</dbReference>